<dbReference type="GO" id="GO:0009245">
    <property type="term" value="P:lipid A biosynthetic process"/>
    <property type="evidence" value="ECO:0007669"/>
    <property type="project" value="UniProtKB-UniRule"/>
</dbReference>
<keyword evidence="3 9" id="KW-0963">Cytoplasm</keyword>
<evidence type="ECO:0000256" key="8">
    <source>
        <dbReference type="ARBA" id="ARBA00025049"/>
    </source>
</evidence>
<keyword evidence="5 9" id="KW-0441">Lipid A biosynthesis</keyword>
<dbReference type="GO" id="GO:0019171">
    <property type="term" value="F:(3R)-hydroxyacyl-[acyl-carrier-protein] dehydratase activity"/>
    <property type="evidence" value="ECO:0007669"/>
    <property type="project" value="UniProtKB-EC"/>
</dbReference>
<evidence type="ECO:0000256" key="5">
    <source>
        <dbReference type="ARBA" id="ARBA00022556"/>
    </source>
</evidence>
<protein>
    <recommendedName>
        <fullName evidence="9">3-hydroxyacyl-[acyl-carrier-protein] dehydratase FabZ</fullName>
        <ecNumber evidence="9">4.2.1.59</ecNumber>
    </recommendedName>
    <alternativeName>
        <fullName evidence="9">(3R)-hydroxymyristoyl-[acyl-carrier-protein] dehydratase</fullName>
        <shortName evidence="9">(3R)-hydroxymyristoyl-ACP dehydrase</shortName>
    </alternativeName>
    <alternativeName>
        <fullName evidence="9">Beta-hydroxyacyl-ACP dehydratase</fullName>
    </alternativeName>
</protein>
<dbReference type="Proteomes" id="UP000247763">
    <property type="component" value="Chromosome"/>
</dbReference>
<sequence length="154" mass="16871">MTAEVAATSIEIGEILARIPHRYPFLLVDRAEDYVPGESIVGIKAVTINEGFFQGHFPDYPVMPGVLIVEAMAQTGAVLMSKTLDVDPRGKTILFASLDNCRFRHPVRPGDLLKLNVRVARARGGLFKFEGRAMVDDKVAAEAEFAAMLVETPQ</sequence>
<evidence type="ECO:0000256" key="1">
    <source>
        <dbReference type="ARBA" id="ARBA00004496"/>
    </source>
</evidence>
<evidence type="ECO:0000256" key="9">
    <source>
        <dbReference type="HAMAP-Rule" id="MF_00406"/>
    </source>
</evidence>
<organism evidence="10 11">
    <name type="scientific">Phenylobacterium parvum</name>
    <dbReference type="NCBI Taxonomy" id="2201350"/>
    <lineage>
        <taxon>Bacteria</taxon>
        <taxon>Pseudomonadati</taxon>
        <taxon>Pseudomonadota</taxon>
        <taxon>Alphaproteobacteria</taxon>
        <taxon>Caulobacterales</taxon>
        <taxon>Caulobacteraceae</taxon>
        <taxon>Phenylobacterium</taxon>
    </lineage>
</organism>
<comment type="similarity">
    <text evidence="2 9">Belongs to the thioester dehydratase family. FabZ subfamily.</text>
</comment>
<dbReference type="KEGG" id="phb:HYN04_06940"/>
<accession>A0A2Z3I266</accession>
<dbReference type="Gene3D" id="3.10.129.10">
    <property type="entry name" value="Hotdog Thioesterase"/>
    <property type="match status" value="1"/>
</dbReference>
<dbReference type="EMBL" id="CP029479">
    <property type="protein sequence ID" value="AWM77524.1"/>
    <property type="molecule type" value="Genomic_DNA"/>
</dbReference>
<dbReference type="GO" id="GO:0006633">
    <property type="term" value="P:fatty acid biosynthetic process"/>
    <property type="evidence" value="ECO:0007669"/>
    <property type="project" value="UniProtKB-UniRule"/>
</dbReference>
<dbReference type="PANTHER" id="PTHR30272:SF1">
    <property type="entry name" value="3-HYDROXYACYL-[ACYL-CARRIER-PROTEIN] DEHYDRATASE"/>
    <property type="match status" value="1"/>
</dbReference>
<evidence type="ECO:0000256" key="6">
    <source>
        <dbReference type="ARBA" id="ARBA00023098"/>
    </source>
</evidence>
<keyword evidence="7 9" id="KW-0456">Lyase</keyword>
<keyword evidence="11" id="KW-1185">Reference proteome</keyword>
<dbReference type="RefSeq" id="WP_110450091.1">
    <property type="nucleotide sequence ID" value="NZ_CP029479.1"/>
</dbReference>
<comment type="function">
    <text evidence="8 9">Involved in unsaturated fatty acids biosynthesis. Catalyzes the dehydration of short chain beta-hydroxyacyl-ACPs and long chain saturated and unsaturated beta-hydroxyacyl-ACPs.</text>
</comment>
<dbReference type="InterPro" id="IPR013114">
    <property type="entry name" value="FabA_FabZ"/>
</dbReference>
<dbReference type="NCBIfam" id="NF000582">
    <property type="entry name" value="PRK00006.1"/>
    <property type="match status" value="1"/>
</dbReference>
<dbReference type="SUPFAM" id="SSF54637">
    <property type="entry name" value="Thioesterase/thiol ester dehydrase-isomerase"/>
    <property type="match status" value="1"/>
</dbReference>
<dbReference type="FunFam" id="3.10.129.10:FF:000001">
    <property type="entry name" value="3-hydroxyacyl-[acyl-carrier-protein] dehydratase FabZ"/>
    <property type="match status" value="1"/>
</dbReference>
<dbReference type="AlphaFoldDB" id="A0A2Z3I266"/>
<dbReference type="InterPro" id="IPR010084">
    <property type="entry name" value="FabZ"/>
</dbReference>
<comment type="catalytic activity">
    <reaction evidence="9">
        <text>a (3R)-hydroxyacyl-[ACP] = a (2E)-enoyl-[ACP] + H2O</text>
        <dbReference type="Rhea" id="RHEA:13097"/>
        <dbReference type="Rhea" id="RHEA-COMP:9925"/>
        <dbReference type="Rhea" id="RHEA-COMP:9945"/>
        <dbReference type="ChEBI" id="CHEBI:15377"/>
        <dbReference type="ChEBI" id="CHEBI:78784"/>
        <dbReference type="ChEBI" id="CHEBI:78827"/>
        <dbReference type="EC" id="4.2.1.59"/>
    </reaction>
</comment>
<feature type="active site" evidence="9">
    <location>
        <position position="56"/>
    </location>
</feature>
<name>A0A2Z3I266_9CAUL</name>
<dbReference type="InterPro" id="IPR029069">
    <property type="entry name" value="HotDog_dom_sf"/>
</dbReference>
<evidence type="ECO:0000313" key="10">
    <source>
        <dbReference type="EMBL" id="AWM77524.1"/>
    </source>
</evidence>
<proteinExistence type="inferred from homology"/>
<keyword evidence="6 9" id="KW-0443">Lipid metabolism</keyword>
<evidence type="ECO:0000313" key="11">
    <source>
        <dbReference type="Proteomes" id="UP000247763"/>
    </source>
</evidence>
<evidence type="ECO:0000256" key="3">
    <source>
        <dbReference type="ARBA" id="ARBA00022490"/>
    </source>
</evidence>
<gene>
    <name evidence="9 10" type="primary">fabZ</name>
    <name evidence="10" type="ORF">HYN04_06940</name>
</gene>
<keyword evidence="4 9" id="KW-0444">Lipid biosynthesis</keyword>
<evidence type="ECO:0000256" key="4">
    <source>
        <dbReference type="ARBA" id="ARBA00022516"/>
    </source>
</evidence>
<reference evidence="11" key="1">
    <citation type="submission" date="2018-05" db="EMBL/GenBank/DDBJ databases">
        <title>Genome sequencing of Phenylobacterium sp. HYN0004.</title>
        <authorList>
            <person name="Yi H."/>
            <person name="Baek C."/>
        </authorList>
    </citation>
    <scope>NUCLEOTIDE SEQUENCE [LARGE SCALE GENOMIC DNA]</scope>
    <source>
        <strain evidence="11">HYN0004</strain>
    </source>
</reference>
<evidence type="ECO:0000256" key="7">
    <source>
        <dbReference type="ARBA" id="ARBA00023239"/>
    </source>
</evidence>
<dbReference type="OrthoDB" id="9772788at2"/>
<dbReference type="Pfam" id="PF07977">
    <property type="entry name" value="FabA"/>
    <property type="match status" value="1"/>
</dbReference>
<dbReference type="NCBIfam" id="TIGR01750">
    <property type="entry name" value="fabZ"/>
    <property type="match status" value="1"/>
</dbReference>
<evidence type="ECO:0000256" key="2">
    <source>
        <dbReference type="ARBA" id="ARBA00009174"/>
    </source>
</evidence>
<dbReference type="EC" id="4.2.1.59" evidence="9"/>
<comment type="subcellular location">
    <subcellularLocation>
        <location evidence="1 9">Cytoplasm</location>
    </subcellularLocation>
</comment>
<dbReference type="GO" id="GO:0016020">
    <property type="term" value="C:membrane"/>
    <property type="evidence" value="ECO:0007669"/>
    <property type="project" value="GOC"/>
</dbReference>
<dbReference type="GO" id="GO:0005737">
    <property type="term" value="C:cytoplasm"/>
    <property type="evidence" value="ECO:0007669"/>
    <property type="project" value="UniProtKB-SubCell"/>
</dbReference>
<dbReference type="CDD" id="cd01288">
    <property type="entry name" value="FabZ"/>
    <property type="match status" value="1"/>
</dbReference>
<dbReference type="PANTHER" id="PTHR30272">
    <property type="entry name" value="3-HYDROXYACYL-[ACYL-CARRIER-PROTEIN] DEHYDRATASE"/>
    <property type="match status" value="1"/>
</dbReference>
<dbReference type="HAMAP" id="MF_00406">
    <property type="entry name" value="FabZ"/>
    <property type="match status" value="1"/>
</dbReference>